<organism evidence="1 2">
    <name type="scientific">Pseudomonas syringae pv. castaneae</name>
    <dbReference type="NCBI Taxonomy" id="264450"/>
    <lineage>
        <taxon>Bacteria</taxon>
        <taxon>Pseudomonadati</taxon>
        <taxon>Pseudomonadota</taxon>
        <taxon>Gammaproteobacteria</taxon>
        <taxon>Pseudomonadales</taxon>
        <taxon>Pseudomonadaceae</taxon>
        <taxon>Pseudomonas</taxon>
        <taxon>Pseudomonas syringae</taxon>
    </lineage>
</organism>
<evidence type="ECO:0000313" key="2">
    <source>
        <dbReference type="Proteomes" id="UP000050381"/>
    </source>
</evidence>
<dbReference type="EMBL" id="LJQD01000387">
    <property type="protein sequence ID" value="KPW92655.1"/>
    <property type="molecule type" value="Genomic_DNA"/>
</dbReference>
<name>A0A0P9P3J7_PSESX</name>
<reference evidence="1 2" key="1">
    <citation type="submission" date="2015-09" db="EMBL/GenBank/DDBJ databases">
        <title>Genome announcement of multiple Pseudomonas syringae strains.</title>
        <authorList>
            <person name="Thakur S."/>
            <person name="Wang P.W."/>
            <person name="Gong Y."/>
            <person name="Weir B.S."/>
            <person name="Guttman D.S."/>
        </authorList>
    </citation>
    <scope>NUCLEOTIDE SEQUENCE [LARGE SCALE GENOMIC DNA]</scope>
    <source>
        <strain evidence="1 2">ICMP9419</strain>
    </source>
</reference>
<proteinExistence type="predicted"/>
<evidence type="ECO:0000313" key="1">
    <source>
        <dbReference type="EMBL" id="KPW92655.1"/>
    </source>
</evidence>
<gene>
    <name evidence="1" type="ORF">ALO79_05757</name>
</gene>
<dbReference type="AlphaFoldDB" id="A0A0P9P3J7"/>
<comment type="caution">
    <text evidence="1">The sequence shown here is derived from an EMBL/GenBank/DDBJ whole genome shotgun (WGS) entry which is preliminary data.</text>
</comment>
<protein>
    <submittedName>
        <fullName evidence="1">Uncharacterized protein</fullName>
    </submittedName>
</protein>
<sequence length="74" mass="8470">MKCHYCFAPLFIETVLFSGRAQAAADTFEDYVMPVARHGLDRQTAEYRSPCISECYESERMSGAAKLLEQMKLR</sequence>
<accession>A0A0P9P3J7</accession>
<dbReference type="Proteomes" id="UP000050381">
    <property type="component" value="Unassembled WGS sequence"/>
</dbReference>